<dbReference type="PANTHER" id="PTHR36174:SF1">
    <property type="entry name" value="LIPID II:GLYCINE GLYCYLTRANSFERASE"/>
    <property type="match status" value="1"/>
</dbReference>
<dbReference type="Proteomes" id="UP000264141">
    <property type="component" value="Unassembled WGS sequence"/>
</dbReference>
<comment type="similarity">
    <text evidence="1">Belongs to the FemABX family.</text>
</comment>
<dbReference type="PANTHER" id="PTHR36174">
    <property type="entry name" value="LIPID II:GLYCINE GLYCYLTRANSFERASE"/>
    <property type="match status" value="1"/>
</dbReference>
<dbReference type="OrthoDB" id="9785911at2"/>
<evidence type="ECO:0000256" key="5">
    <source>
        <dbReference type="ARBA" id="ARBA00023315"/>
    </source>
</evidence>
<comment type="caution">
    <text evidence="7">The sequence shown here is derived from an EMBL/GenBank/DDBJ whole genome shotgun (WGS) entry which is preliminary data.</text>
</comment>
<keyword evidence="4" id="KW-0573">Peptidoglycan synthesis</keyword>
<name>A0A3D1JG92_9CHLR</name>
<dbReference type="Pfam" id="PF02388">
    <property type="entry name" value="FemAB"/>
    <property type="match status" value="2"/>
</dbReference>
<keyword evidence="3" id="KW-0133">Cell shape</keyword>
<dbReference type="GO" id="GO:0071555">
    <property type="term" value="P:cell wall organization"/>
    <property type="evidence" value="ECO:0007669"/>
    <property type="project" value="UniProtKB-KW"/>
</dbReference>
<dbReference type="GO" id="GO:0009252">
    <property type="term" value="P:peptidoglycan biosynthetic process"/>
    <property type="evidence" value="ECO:0007669"/>
    <property type="project" value="UniProtKB-KW"/>
</dbReference>
<dbReference type="RefSeq" id="WP_084001307.1">
    <property type="nucleotide sequence ID" value="NZ_DF967965.1"/>
</dbReference>
<dbReference type="AlphaFoldDB" id="A0A3D1JG92"/>
<gene>
    <name evidence="7" type="ORF">DEQ80_06755</name>
</gene>
<dbReference type="EMBL" id="DPBP01000028">
    <property type="protein sequence ID" value="HCE17542.1"/>
    <property type="molecule type" value="Genomic_DNA"/>
</dbReference>
<evidence type="ECO:0000313" key="8">
    <source>
        <dbReference type="Proteomes" id="UP000264141"/>
    </source>
</evidence>
<dbReference type="PROSITE" id="PS51191">
    <property type="entry name" value="FEMABX"/>
    <property type="match status" value="1"/>
</dbReference>
<evidence type="ECO:0000256" key="6">
    <source>
        <dbReference type="ARBA" id="ARBA00023316"/>
    </source>
</evidence>
<evidence type="ECO:0000256" key="3">
    <source>
        <dbReference type="ARBA" id="ARBA00022960"/>
    </source>
</evidence>
<dbReference type="GO" id="GO:0016755">
    <property type="term" value="F:aminoacyltransferase activity"/>
    <property type="evidence" value="ECO:0007669"/>
    <property type="project" value="InterPro"/>
</dbReference>
<keyword evidence="5" id="KW-0012">Acyltransferase</keyword>
<dbReference type="GO" id="GO:0008360">
    <property type="term" value="P:regulation of cell shape"/>
    <property type="evidence" value="ECO:0007669"/>
    <property type="project" value="UniProtKB-KW"/>
</dbReference>
<protein>
    <submittedName>
        <fullName evidence="7">Peptidoglycan bridge formation glycyltransferase FemA/FemB family protein</fullName>
    </submittedName>
</protein>
<accession>A0A3D1JG92</accession>
<dbReference type="Gene3D" id="3.40.630.30">
    <property type="match status" value="2"/>
</dbReference>
<dbReference type="InterPro" id="IPR050644">
    <property type="entry name" value="PG_Glycine_Bridge_Synth"/>
</dbReference>
<evidence type="ECO:0000313" key="7">
    <source>
        <dbReference type="EMBL" id="HCE17542.1"/>
    </source>
</evidence>
<keyword evidence="2 7" id="KW-0808">Transferase</keyword>
<dbReference type="InterPro" id="IPR016181">
    <property type="entry name" value="Acyl_CoA_acyltransferase"/>
</dbReference>
<keyword evidence="6" id="KW-0961">Cell wall biogenesis/degradation</keyword>
<sequence length="329" mass="38081">MMARLSASEWESFLRAYPDTHVLQSAAWGELKRSFGWTVERICVGVTGAQVLFRQLPGGLTLAYIPKGPVGPAWDSLWPEVEKVCREKHAILLKVEPDGWEEESIPEGALTGFRCDGISVQPRRTLVVSLQGAPDAWLERMKQKTRYNIRLAEKKGVTVRPSSDVETFYRMMLQTGKRDGFGVHSLEYYQKAYDLLYPQQAVELLMAEYEERPLAGLMVFTRGSRAWYFYGASTEEERNRMPTYLLQWKAMLWASARGCTSYDLWGVPDEDEAVLEADFERRKDGLWGVYRFKRGFGGVLKRAHATYEKPLLAPFFWLYRWWARKRSME</sequence>
<reference evidence="7 8" key="1">
    <citation type="journal article" date="2018" name="Nat. Biotechnol.">
        <title>A standardized bacterial taxonomy based on genome phylogeny substantially revises the tree of life.</title>
        <authorList>
            <person name="Parks D.H."/>
            <person name="Chuvochina M."/>
            <person name="Waite D.W."/>
            <person name="Rinke C."/>
            <person name="Skarshewski A."/>
            <person name="Chaumeil P.A."/>
            <person name="Hugenholtz P."/>
        </authorList>
    </citation>
    <scope>NUCLEOTIDE SEQUENCE [LARGE SCALE GENOMIC DNA]</scope>
    <source>
        <strain evidence="7">UBA8781</strain>
    </source>
</reference>
<proteinExistence type="inferred from homology"/>
<dbReference type="InterPro" id="IPR003447">
    <property type="entry name" value="FEMABX"/>
</dbReference>
<evidence type="ECO:0000256" key="1">
    <source>
        <dbReference type="ARBA" id="ARBA00009943"/>
    </source>
</evidence>
<dbReference type="STRING" id="229919.GCA_001050195_01780"/>
<organism evidence="7 8">
    <name type="scientific">Anaerolinea thermolimosa</name>
    <dbReference type="NCBI Taxonomy" id="229919"/>
    <lineage>
        <taxon>Bacteria</taxon>
        <taxon>Bacillati</taxon>
        <taxon>Chloroflexota</taxon>
        <taxon>Anaerolineae</taxon>
        <taxon>Anaerolineales</taxon>
        <taxon>Anaerolineaceae</taxon>
        <taxon>Anaerolinea</taxon>
    </lineage>
</organism>
<evidence type="ECO:0000256" key="4">
    <source>
        <dbReference type="ARBA" id="ARBA00022984"/>
    </source>
</evidence>
<evidence type="ECO:0000256" key="2">
    <source>
        <dbReference type="ARBA" id="ARBA00022679"/>
    </source>
</evidence>
<dbReference type="SUPFAM" id="SSF55729">
    <property type="entry name" value="Acyl-CoA N-acyltransferases (Nat)"/>
    <property type="match status" value="2"/>
</dbReference>